<gene>
    <name evidence="4" type="ordered locus">Tery_0274</name>
</gene>
<dbReference type="RefSeq" id="WP_011610152.1">
    <property type="nucleotide sequence ID" value="NC_008312.1"/>
</dbReference>
<accession>Q119R8</accession>
<evidence type="ECO:0000259" key="3">
    <source>
        <dbReference type="Pfam" id="PF00685"/>
    </source>
</evidence>
<evidence type="ECO:0000256" key="2">
    <source>
        <dbReference type="ARBA" id="ARBA00022679"/>
    </source>
</evidence>
<dbReference type="KEGG" id="ter:Tery_0274"/>
<comment type="similarity">
    <text evidence="1">Belongs to the sulfotransferase 1 family.</text>
</comment>
<evidence type="ECO:0000256" key="1">
    <source>
        <dbReference type="ARBA" id="ARBA00005771"/>
    </source>
</evidence>
<dbReference type="PANTHER" id="PTHR11783">
    <property type="entry name" value="SULFOTRANSFERASE SULT"/>
    <property type="match status" value="1"/>
</dbReference>
<dbReference type="Gene3D" id="3.40.50.300">
    <property type="entry name" value="P-loop containing nucleotide triphosphate hydrolases"/>
    <property type="match status" value="1"/>
</dbReference>
<proteinExistence type="inferred from homology"/>
<feature type="domain" description="Sulfotransferase" evidence="3">
    <location>
        <begin position="50"/>
        <end position="302"/>
    </location>
</feature>
<dbReference type="Pfam" id="PF00685">
    <property type="entry name" value="Sulfotransfer_1"/>
    <property type="match status" value="1"/>
</dbReference>
<dbReference type="STRING" id="203124.Tery_0274"/>
<dbReference type="InterPro" id="IPR000863">
    <property type="entry name" value="Sulfotransferase_dom"/>
</dbReference>
<dbReference type="InterPro" id="IPR027417">
    <property type="entry name" value="P-loop_NTPase"/>
</dbReference>
<organism evidence="4">
    <name type="scientific">Trichodesmium erythraeum (strain IMS101)</name>
    <dbReference type="NCBI Taxonomy" id="203124"/>
    <lineage>
        <taxon>Bacteria</taxon>
        <taxon>Bacillati</taxon>
        <taxon>Cyanobacteriota</taxon>
        <taxon>Cyanophyceae</taxon>
        <taxon>Oscillatoriophycideae</taxon>
        <taxon>Oscillatoriales</taxon>
        <taxon>Microcoleaceae</taxon>
        <taxon>Trichodesmium</taxon>
    </lineage>
</organism>
<dbReference type="AlphaFoldDB" id="Q119R8"/>
<dbReference type="GO" id="GO:0008146">
    <property type="term" value="F:sulfotransferase activity"/>
    <property type="evidence" value="ECO:0007669"/>
    <property type="project" value="InterPro"/>
</dbReference>
<sequence>MSINLSQTSEPKMNCIPRSFDVNAIENFYTTTFITKSGIENVFNHFVPRDSDIYVTTYPKSGTTWTMSILEHLVKKVSEKGISLGFSTEHFCPWLDRAASTENWRLIFSKFEKATSPRFFKSHASVGLIKQPARIIQCLRHPLDTFVSAWHHVRGKEEVFNYNGSWHHFFSKIALKGKFESSDWFDYHEEFLKASEEGKIEVLFLRYEEMKKDNAISAIHKLAEFIGVESYDAEEISRATNFTKMKEKSNQGHIEPDGSLSDMLVSQEVGDKNTPSKAHIRKGIVGDWKNYLSDSELNLWQNYVHIKKETCPRVIDFFSLEGLLC</sequence>
<dbReference type="EMBL" id="CP000393">
    <property type="protein sequence ID" value="ABG49756.1"/>
    <property type="molecule type" value="Genomic_DNA"/>
</dbReference>
<dbReference type="SUPFAM" id="SSF52540">
    <property type="entry name" value="P-loop containing nucleoside triphosphate hydrolases"/>
    <property type="match status" value="1"/>
</dbReference>
<evidence type="ECO:0000313" key="4">
    <source>
        <dbReference type="EMBL" id="ABG49756.1"/>
    </source>
</evidence>
<reference evidence="4" key="1">
    <citation type="submission" date="2006-06" db="EMBL/GenBank/DDBJ databases">
        <title>Complete sequence of Trichodesmium erythraeum IMS101.</title>
        <authorList>
            <consortium name="US DOE Joint Genome Institute"/>
            <person name="Copeland A."/>
            <person name="Lucas S."/>
            <person name="Lapidus A."/>
            <person name="Barry K."/>
            <person name="Detter J.C."/>
            <person name="Glavina del Rio T."/>
            <person name="Hammon N."/>
            <person name="Israni S."/>
            <person name="Dalin E."/>
            <person name="Tice H."/>
            <person name="Pitluck S."/>
            <person name="Kiss H."/>
            <person name="Munk A.C."/>
            <person name="Brettin T."/>
            <person name="Bruce D."/>
            <person name="Han C."/>
            <person name="Tapia R."/>
            <person name="Gilna P."/>
            <person name="Schmutz J."/>
            <person name="Larimer F."/>
            <person name="Land M."/>
            <person name="Hauser L."/>
            <person name="Kyrpides N."/>
            <person name="Kim E."/>
            <person name="Richardson P."/>
        </authorList>
    </citation>
    <scope>NUCLEOTIDE SEQUENCE [LARGE SCALE GENOMIC DNA]</scope>
    <source>
        <strain evidence="4">IMS101</strain>
    </source>
</reference>
<keyword evidence="2 4" id="KW-0808">Transferase</keyword>
<protein>
    <submittedName>
        <fullName evidence="4">Sulfotransferase</fullName>
    </submittedName>
</protein>
<dbReference type="HOGENOM" id="CLU_027239_3_0_3"/>
<name>Q119R8_TRIEI</name>
<dbReference type="OrthoDB" id="8446141at2"/>